<dbReference type="EC" id="2.1.1.-" evidence="7"/>
<dbReference type="Gene3D" id="3.40.50.150">
    <property type="entry name" value="Vaccinia Virus protein VP39"/>
    <property type="match status" value="1"/>
</dbReference>
<evidence type="ECO:0000256" key="3">
    <source>
        <dbReference type="ARBA" id="ARBA00022691"/>
    </source>
</evidence>
<dbReference type="PRINTS" id="PR02008">
    <property type="entry name" value="RCMTFAMILY"/>
</dbReference>
<dbReference type="PANTHER" id="PTHR22807:SF61">
    <property type="entry name" value="NOL1_NOP2_SUN FAMILY PROTEIN _ ANTITERMINATION NUSB DOMAIN-CONTAINING PROTEIN"/>
    <property type="match status" value="1"/>
</dbReference>
<dbReference type="Proteomes" id="UP001169006">
    <property type="component" value="Unassembled WGS sequence"/>
</dbReference>
<dbReference type="GO" id="GO:0032259">
    <property type="term" value="P:methylation"/>
    <property type="evidence" value="ECO:0007669"/>
    <property type="project" value="UniProtKB-KW"/>
</dbReference>
<comment type="similarity">
    <text evidence="5">Belongs to the class I-like SAM-binding methyltransferase superfamily. RsmB/NOP family.</text>
</comment>
<dbReference type="Pfam" id="PF01189">
    <property type="entry name" value="Methyltr_RsmB-F"/>
    <property type="match status" value="1"/>
</dbReference>
<evidence type="ECO:0000256" key="5">
    <source>
        <dbReference type="PROSITE-ProRule" id="PRU01023"/>
    </source>
</evidence>
<dbReference type="CDD" id="cd02440">
    <property type="entry name" value="AdoMet_MTases"/>
    <property type="match status" value="1"/>
</dbReference>
<dbReference type="EMBL" id="JAUKWQ010000010">
    <property type="protein sequence ID" value="MDO1584774.1"/>
    <property type="molecule type" value="Genomic_DNA"/>
</dbReference>
<name>A0ABT8T1Z1_9HYPH</name>
<keyword evidence="4 5" id="KW-0694">RNA-binding</keyword>
<dbReference type="InterPro" id="IPR006027">
    <property type="entry name" value="NusB_RsmB_TIM44"/>
</dbReference>
<keyword evidence="8" id="KW-1185">Reference proteome</keyword>
<evidence type="ECO:0000256" key="1">
    <source>
        <dbReference type="ARBA" id="ARBA00022603"/>
    </source>
</evidence>
<dbReference type="InterPro" id="IPR023267">
    <property type="entry name" value="RCMT"/>
</dbReference>
<proteinExistence type="inferred from homology"/>
<evidence type="ECO:0000313" key="7">
    <source>
        <dbReference type="EMBL" id="MDO1584774.1"/>
    </source>
</evidence>
<dbReference type="SUPFAM" id="SSF53335">
    <property type="entry name" value="S-adenosyl-L-methionine-dependent methyltransferases"/>
    <property type="match status" value="1"/>
</dbReference>
<evidence type="ECO:0000259" key="6">
    <source>
        <dbReference type="PROSITE" id="PS51686"/>
    </source>
</evidence>
<keyword evidence="2 5" id="KW-0808">Transferase</keyword>
<keyword evidence="1 5" id="KW-0489">Methyltransferase</keyword>
<protein>
    <submittedName>
        <fullName evidence="7">RsmB/NOP family class I SAM-dependent RNA methyltransferase</fullName>
        <ecNumber evidence="7">2.1.1.-</ecNumber>
    </submittedName>
</protein>
<dbReference type="GO" id="GO:0008168">
    <property type="term" value="F:methyltransferase activity"/>
    <property type="evidence" value="ECO:0007669"/>
    <property type="project" value="UniProtKB-KW"/>
</dbReference>
<evidence type="ECO:0000256" key="4">
    <source>
        <dbReference type="ARBA" id="ARBA00022884"/>
    </source>
</evidence>
<dbReference type="InterPro" id="IPR035926">
    <property type="entry name" value="NusB-like_sf"/>
</dbReference>
<reference evidence="7" key="1">
    <citation type="journal article" date="2015" name="Int. J. Syst. Evol. Microbiol.">
        <title>Rhizobium oryzicola sp. nov., potential plant-growth-promoting endophytic bacteria isolated from rice roots.</title>
        <authorList>
            <person name="Zhang X.X."/>
            <person name="Gao J.S."/>
            <person name="Cao Y.H."/>
            <person name="Sheirdil R.A."/>
            <person name="Wang X.C."/>
            <person name="Zhang L."/>
        </authorList>
    </citation>
    <scope>NUCLEOTIDE SEQUENCE</scope>
    <source>
        <strain evidence="7">05753</strain>
    </source>
</reference>
<feature type="binding site" evidence="5">
    <location>
        <position position="276"/>
    </location>
    <ligand>
        <name>S-adenosyl-L-methionine</name>
        <dbReference type="ChEBI" id="CHEBI:59789"/>
    </ligand>
</feature>
<feature type="binding site" evidence="5">
    <location>
        <position position="318"/>
    </location>
    <ligand>
        <name>S-adenosyl-L-methionine</name>
        <dbReference type="ChEBI" id="CHEBI:59789"/>
    </ligand>
</feature>
<dbReference type="InterPro" id="IPR029063">
    <property type="entry name" value="SAM-dependent_MTases_sf"/>
</dbReference>
<accession>A0ABT8T1Z1</accession>
<feature type="domain" description="SAM-dependent MTase RsmB/NOP-type" evidence="6">
    <location>
        <begin position="146"/>
        <end position="443"/>
    </location>
</feature>
<dbReference type="PANTHER" id="PTHR22807">
    <property type="entry name" value="NOP2 YEAST -RELATED NOL1/NOP2/FMU SUN DOMAIN-CONTAINING"/>
    <property type="match status" value="1"/>
</dbReference>
<feature type="active site" description="Nucleophile" evidence="5">
    <location>
        <position position="371"/>
    </location>
</feature>
<dbReference type="Gene3D" id="1.10.940.10">
    <property type="entry name" value="NusB-like"/>
    <property type="match status" value="1"/>
</dbReference>
<comment type="caution">
    <text evidence="7">The sequence shown here is derived from an EMBL/GenBank/DDBJ whole genome shotgun (WGS) entry which is preliminary data.</text>
</comment>
<reference evidence="7" key="2">
    <citation type="submission" date="2023-07" db="EMBL/GenBank/DDBJ databases">
        <authorList>
            <person name="Sun H."/>
        </authorList>
    </citation>
    <scope>NUCLEOTIDE SEQUENCE</scope>
    <source>
        <strain evidence="7">05753</strain>
    </source>
</reference>
<dbReference type="InterPro" id="IPR001678">
    <property type="entry name" value="MeTrfase_RsmB-F_NOP2_dom"/>
</dbReference>
<dbReference type="SUPFAM" id="SSF48013">
    <property type="entry name" value="NusB-like"/>
    <property type="match status" value="1"/>
</dbReference>
<feature type="binding site" evidence="5">
    <location>
        <begin position="255"/>
        <end position="261"/>
    </location>
    <ligand>
        <name>S-adenosyl-L-methionine</name>
        <dbReference type="ChEBI" id="CHEBI:59789"/>
    </ligand>
</feature>
<evidence type="ECO:0000256" key="2">
    <source>
        <dbReference type="ARBA" id="ARBA00022679"/>
    </source>
</evidence>
<keyword evidence="3 5" id="KW-0949">S-adenosyl-L-methionine</keyword>
<dbReference type="InterPro" id="IPR049560">
    <property type="entry name" value="MeTrfase_RsmB-F_NOP2_cat"/>
</dbReference>
<organism evidence="7 8">
    <name type="scientific">Rhizobium oryzicola</name>
    <dbReference type="NCBI Taxonomy" id="1232668"/>
    <lineage>
        <taxon>Bacteria</taxon>
        <taxon>Pseudomonadati</taxon>
        <taxon>Pseudomonadota</taxon>
        <taxon>Alphaproteobacteria</taxon>
        <taxon>Hyphomicrobiales</taxon>
        <taxon>Rhizobiaceae</taxon>
        <taxon>Rhizobium/Agrobacterium group</taxon>
        <taxon>Rhizobium</taxon>
    </lineage>
</organism>
<sequence length="443" mass="47919">MEPRFDDKPGLEVRATAAKILAAVVDKKISLDGMLDPAHGNPSYKALNDADRALTRAIVSATLRHLPRIEAIMSLLVTDPLPQGARALHHVLATAVAQILYLDTPSHAVVDLAVEQANRDPRNRRFSKLVNAVLRRLLREREEMLAAVQSVSPVPAWFFERLVTVYGREAADRMAEAQLTPAPIDLTVKADAELWAEKLGAKLLPTGSLRLAAFDGSVTALEGFAEGAWWVQDAAAALPAQLFGDLKGKRVADLCAAPGGKTAQLIAAGANVIAVEQSPNRAARLRENLTRLNLSAEVINGDLFEFRPEELLDGVLLDAPCSSTGTTRRHPDVLWTKGPADIAKLAEVQARMLRHAVTLVKPGGLIVFSNCSLDPLEGEQVVADLLAENEGLERVPVRKEDWPGLEEAISDLGEFRTTPAMLAATNAYSSGMDGFFAVVLRRR</sequence>
<dbReference type="PROSITE" id="PS51686">
    <property type="entry name" value="SAM_MT_RSMB_NOP"/>
    <property type="match status" value="1"/>
</dbReference>
<dbReference type="Pfam" id="PF01029">
    <property type="entry name" value="NusB"/>
    <property type="match status" value="1"/>
</dbReference>
<feature type="binding site" evidence="5">
    <location>
        <position position="302"/>
    </location>
    <ligand>
        <name>S-adenosyl-L-methionine</name>
        <dbReference type="ChEBI" id="CHEBI:59789"/>
    </ligand>
</feature>
<gene>
    <name evidence="7" type="ORF">Q2T52_22030</name>
</gene>
<dbReference type="RefSeq" id="WP_302079099.1">
    <property type="nucleotide sequence ID" value="NZ_JAUKWQ010000010.1"/>
</dbReference>
<evidence type="ECO:0000313" key="8">
    <source>
        <dbReference type="Proteomes" id="UP001169006"/>
    </source>
</evidence>